<organism evidence="2 3">
    <name type="scientific">Pleurodeles waltl</name>
    <name type="common">Iberian ribbed newt</name>
    <dbReference type="NCBI Taxonomy" id="8319"/>
    <lineage>
        <taxon>Eukaryota</taxon>
        <taxon>Metazoa</taxon>
        <taxon>Chordata</taxon>
        <taxon>Craniata</taxon>
        <taxon>Vertebrata</taxon>
        <taxon>Euteleostomi</taxon>
        <taxon>Amphibia</taxon>
        <taxon>Batrachia</taxon>
        <taxon>Caudata</taxon>
        <taxon>Salamandroidea</taxon>
        <taxon>Salamandridae</taxon>
        <taxon>Pleurodelinae</taxon>
        <taxon>Pleurodeles</taxon>
    </lineage>
</organism>
<dbReference type="Proteomes" id="UP001066276">
    <property type="component" value="Chromosome 1_1"/>
</dbReference>
<feature type="region of interest" description="Disordered" evidence="1">
    <location>
        <begin position="59"/>
        <end position="83"/>
    </location>
</feature>
<proteinExistence type="predicted"/>
<name>A0AAV7WMM2_PLEWA</name>
<dbReference type="EMBL" id="JANPWB010000001">
    <property type="protein sequence ID" value="KAJ1215328.1"/>
    <property type="molecule type" value="Genomic_DNA"/>
</dbReference>
<protein>
    <submittedName>
        <fullName evidence="2">Uncharacterized protein</fullName>
    </submittedName>
</protein>
<evidence type="ECO:0000313" key="2">
    <source>
        <dbReference type="EMBL" id="KAJ1215328.1"/>
    </source>
</evidence>
<evidence type="ECO:0000256" key="1">
    <source>
        <dbReference type="SAM" id="MobiDB-lite"/>
    </source>
</evidence>
<reference evidence="2" key="1">
    <citation type="journal article" date="2022" name="bioRxiv">
        <title>Sequencing and chromosome-scale assembly of the giantPleurodeles waltlgenome.</title>
        <authorList>
            <person name="Brown T."/>
            <person name="Elewa A."/>
            <person name="Iarovenko S."/>
            <person name="Subramanian E."/>
            <person name="Araus A.J."/>
            <person name="Petzold A."/>
            <person name="Susuki M."/>
            <person name="Suzuki K.-i.T."/>
            <person name="Hayashi T."/>
            <person name="Toyoda A."/>
            <person name="Oliveira C."/>
            <person name="Osipova E."/>
            <person name="Leigh N.D."/>
            <person name="Simon A."/>
            <person name="Yun M.H."/>
        </authorList>
    </citation>
    <scope>NUCLEOTIDE SEQUENCE</scope>
    <source>
        <strain evidence="2">20211129_DDA</strain>
        <tissue evidence="2">Liver</tissue>
    </source>
</reference>
<accession>A0AAV7WMM2</accession>
<sequence>MPEFCPSSIAGSVMKYPKGNKETFKVNTCSHRTPKQTSQTKASPSFECGMRAKLEPAQRLRPVSVRSGGETETEPAAQSVLER</sequence>
<keyword evidence="3" id="KW-1185">Reference proteome</keyword>
<evidence type="ECO:0000313" key="3">
    <source>
        <dbReference type="Proteomes" id="UP001066276"/>
    </source>
</evidence>
<comment type="caution">
    <text evidence="2">The sequence shown here is derived from an EMBL/GenBank/DDBJ whole genome shotgun (WGS) entry which is preliminary data.</text>
</comment>
<dbReference type="AlphaFoldDB" id="A0AAV7WMM2"/>
<gene>
    <name evidence="2" type="ORF">NDU88_002937</name>
</gene>